<evidence type="ECO:0000313" key="2">
    <source>
        <dbReference type="EMBL" id="VIO63084.1"/>
    </source>
</evidence>
<proteinExistence type="predicted"/>
<sequence>MYSFIRTVGLIFLTNHAPGGQSNDMFLSKSAPLIPQVSSMLLDAHLNRKRDNADLASTRVLYPVSVNLGVARREPTDIVIK</sequence>
<dbReference type="AlphaFoldDB" id="A0A4U9F0K4"/>
<name>A0A4U9F0K4_GIBZA</name>
<dbReference type="EMBL" id="CAAKMV010000174">
    <property type="protein sequence ID" value="VIO63084.1"/>
    <property type="molecule type" value="Genomic_DNA"/>
</dbReference>
<accession>A0A4U9F0K4</accession>
<evidence type="ECO:0000313" key="1">
    <source>
        <dbReference type="EMBL" id="CAG1994140.1"/>
    </source>
</evidence>
<reference evidence="1" key="2">
    <citation type="submission" date="2021-03" db="EMBL/GenBank/DDBJ databases">
        <authorList>
            <person name="Alouane T."/>
            <person name="Langin T."/>
            <person name="Bonhomme L."/>
        </authorList>
    </citation>
    <scope>NUCLEOTIDE SEQUENCE</scope>
    <source>
        <strain evidence="1">MDC_Fg202</strain>
    </source>
</reference>
<gene>
    <name evidence="2" type="ORF">FUG_LOCUS511600</name>
    <name evidence="1" type="ORF">MDCFG202_LOCUS369478</name>
</gene>
<dbReference type="EMBL" id="CAJPIJ010000153">
    <property type="protein sequence ID" value="CAG1994140.1"/>
    <property type="molecule type" value="Genomic_DNA"/>
</dbReference>
<protein>
    <submittedName>
        <fullName evidence="1">Uncharacterized protein</fullName>
    </submittedName>
</protein>
<organism evidence="1 3">
    <name type="scientific">Gibberella zeae</name>
    <name type="common">Wheat head blight fungus</name>
    <name type="synonym">Fusarium graminearum</name>
    <dbReference type="NCBI Taxonomy" id="5518"/>
    <lineage>
        <taxon>Eukaryota</taxon>
        <taxon>Fungi</taxon>
        <taxon>Dikarya</taxon>
        <taxon>Ascomycota</taxon>
        <taxon>Pezizomycotina</taxon>
        <taxon>Sordariomycetes</taxon>
        <taxon>Hypocreomycetidae</taxon>
        <taxon>Hypocreales</taxon>
        <taxon>Nectriaceae</taxon>
        <taxon>Fusarium</taxon>
    </lineage>
</organism>
<reference evidence="2" key="1">
    <citation type="submission" date="2019-04" db="EMBL/GenBank/DDBJ databases">
        <authorList>
            <person name="Melise S."/>
            <person name="Noan J."/>
            <person name="Okalmin O."/>
        </authorList>
    </citation>
    <scope>NUCLEOTIDE SEQUENCE</scope>
    <source>
        <strain evidence="2">FN9</strain>
    </source>
</reference>
<evidence type="ECO:0000313" key="3">
    <source>
        <dbReference type="Proteomes" id="UP000746612"/>
    </source>
</evidence>
<dbReference type="Proteomes" id="UP000746612">
    <property type="component" value="Unassembled WGS sequence"/>
</dbReference>